<proteinExistence type="inferred from homology"/>
<dbReference type="CDD" id="cd05247">
    <property type="entry name" value="UDP_G4E_1_SDR_e"/>
    <property type="match status" value="1"/>
</dbReference>
<keyword evidence="9" id="KW-1185">Reference proteome</keyword>
<comment type="catalytic activity">
    <reaction evidence="5">
        <text>UDP-alpha-D-glucose = UDP-alpha-D-galactose</text>
        <dbReference type="Rhea" id="RHEA:22168"/>
        <dbReference type="ChEBI" id="CHEBI:58885"/>
        <dbReference type="ChEBI" id="CHEBI:66914"/>
        <dbReference type="EC" id="5.1.3.2"/>
    </reaction>
</comment>
<dbReference type="GO" id="GO:0003978">
    <property type="term" value="F:UDP-glucose 4-epimerase activity"/>
    <property type="evidence" value="ECO:0007669"/>
    <property type="project" value="UniProtKB-UniRule"/>
</dbReference>
<dbReference type="EMBL" id="JAGRRH010000021">
    <property type="protein sequence ID" value="KAG7346869.1"/>
    <property type="molecule type" value="Genomic_DNA"/>
</dbReference>
<comment type="caution">
    <text evidence="8">The sequence shown here is derived from an EMBL/GenBank/DDBJ whole genome shotgun (WGS) entry which is preliminary data.</text>
</comment>
<comment type="cofactor">
    <cofactor evidence="1 5">
        <name>NAD(+)</name>
        <dbReference type="ChEBI" id="CHEBI:57540"/>
    </cofactor>
</comment>
<name>A0A9K3KPB0_9STRA</name>
<feature type="region of interest" description="Disordered" evidence="6">
    <location>
        <begin position="1"/>
        <end position="20"/>
    </location>
</feature>
<sequence>MSNQNVLESTNNSNKRFKTMSKSASTGPVLVTGGCGYIGSHTIVCLLEQGYNVVVVDNLSNSSKKSLDRVAEIANLDAESRKERLIFHEVDLCDKDALKAIFESSPKFSSCIHFAGLKAVGESTRIPLKYYHNNLTGTFNLLELMDEFGCHTIVFSSSATVYGAADKMPITEQTAVGAGITNAYGRTKYMIEEILRDFYNSKTLGENETDWSVVILRYFNPIGAHPSGKIGEDPHGIPNNLMPYVAQVAAGRREFLTVFGDDYPTHDGTGVRDYLHVMDLAKGHISAIQYADKKANGTFTFNLGTGNGYSVLDMVKAMGKACGHEIKYKVGPRRPGDISTCYADASLAKKEMNWEAKQTLDEMCQDLWSWQSQNPNGFASSS</sequence>
<evidence type="ECO:0000256" key="5">
    <source>
        <dbReference type="RuleBase" id="RU366046"/>
    </source>
</evidence>
<evidence type="ECO:0000313" key="9">
    <source>
        <dbReference type="Proteomes" id="UP000693970"/>
    </source>
</evidence>
<dbReference type="GO" id="GO:0005829">
    <property type="term" value="C:cytosol"/>
    <property type="evidence" value="ECO:0007669"/>
    <property type="project" value="TreeGrafter"/>
</dbReference>
<evidence type="ECO:0000256" key="2">
    <source>
        <dbReference type="ARBA" id="ARBA00004947"/>
    </source>
</evidence>
<evidence type="ECO:0000256" key="1">
    <source>
        <dbReference type="ARBA" id="ARBA00001911"/>
    </source>
</evidence>
<dbReference type="GO" id="GO:0006012">
    <property type="term" value="P:galactose metabolic process"/>
    <property type="evidence" value="ECO:0007669"/>
    <property type="project" value="InterPro"/>
</dbReference>
<organism evidence="8 9">
    <name type="scientific">Nitzschia inconspicua</name>
    <dbReference type="NCBI Taxonomy" id="303405"/>
    <lineage>
        <taxon>Eukaryota</taxon>
        <taxon>Sar</taxon>
        <taxon>Stramenopiles</taxon>
        <taxon>Ochrophyta</taxon>
        <taxon>Bacillariophyta</taxon>
        <taxon>Bacillariophyceae</taxon>
        <taxon>Bacillariophycidae</taxon>
        <taxon>Bacillariales</taxon>
        <taxon>Bacillariaceae</taxon>
        <taxon>Nitzschia</taxon>
    </lineage>
</organism>
<reference evidence="8" key="2">
    <citation type="submission" date="2021-04" db="EMBL/GenBank/DDBJ databases">
        <authorList>
            <person name="Podell S."/>
        </authorList>
    </citation>
    <scope>NUCLEOTIDE SEQUENCE</scope>
    <source>
        <strain evidence="8">Hildebrandi</strain>
    </source>
</reference>
<reference evidence="8" key="1">
    <citation type="journal article" date="2021" name="Sci. Rep.">
        <title>Diploid genomic architecture of Nitzschia inconspicua, an elite biomass production diatom.</title>
        <authorList>
            <person name="Oliver A."/>
            <person name="Podell S."/>
            <person name="Pinowska A."/>
            <person name="Traller J.C."/>
            <person name="Smith S.R."/>
            <person name="McClure R."/>
            <person name="Beliaev A."/>
            <person name="Bohutskyi P."/>
            <person name="Hill E.A."/>
            <person name="Rabines A."/>
            <person name="Zheng H."/>
            <person name="Allen L.Z."/>
            <person name="Kuo A."/>
            <person name="Grigoriev I.V."/>
            <person name="Allen A.E."/>
            <person name="Hazlebeck D."/>
            <person name="Allen E.E."/>
        </authorList>
    </citation>
    <scope>NUCLEOTIDE SEQUENCE</scope>
    <source>
        <strain evidence="8">Hildebrandi</strain>
    </source>
</reference>
<evidence type="ECO:0000313" key="8">
    <source>
        <dbReference type="EMBL" id="KAG7346869.1"/>
    </source>
</evidence>
<dbReference type="InterPro" id="IPR016040">
    <property type="entry name" value="NAD(P)-bd_dom"/>
</dbReference>
<dbReference type="PANTHER" id="PTHR43725">
    <property type="entry name" value="UDP-GLUCOSE 4-EPIMERASE"/>
    <property type="match status" value="1"/>
</dbReference>
<keyword evidence="3 5" id="KW-0520">NAD</keyword>
<gene>
    <name evidence="8" type="ORF">IV203_005938</name>
</gene>
<comment type="subunit">
    <text evidence="5">Homodimer.</text>
</comment>
<accession>A0A9K3KPB0</accession>
<dbReference type="Pfam" id="PF16363">
    <property type="entry name" value="GDP_Man_Dehyd"/>
    <property type="match status" value="1"/>
</dbReference>
<evidence type="ECO:0000256" key="3">
    <source>
        <dbReference type="ARBA" id="ARBA00023027"/>
    </source>
</evidence>
<protein>
    <recommendedName>
        <fullName evidence="5">UDP-glucose 4-epimerase</fullName>
        <ecNumber evidence="5">5.1.3.2</ecNumber>
    </recommendedName>
</protein>
<keyword evidence="5" id="KW-0119">Carbohydrate metabolism</keyword>
<dbReference type="InterPro" id="IPR005886">
    <property type="entry name" value="UDP_G4E"/>
</dbReference>
<dbReference type="Proteomes" id="UP000693970">
    <property type="component" value="Unassembled WGS sequence"/>
</dbReference>
<comment type="pathway">
    <text evidence="2 5">Carbohydrate metabolism; galactose metabolism.</text>
</comment>
<evidence type="ECO:0000256" key="6">
    <source>
        <dbReference type="SAM" id="MobiDB-lite"/>
    </source>
</evidence>
<feature type="domain" description="NAD(P)-binding" evidence="7">
    <location>
        <begin position="30"/>
        <end position="366"/>
    </location>
</feature>
<dbReference type="NCBIfam" id="NF007956">
    <property type="entry name" value="PRK10675.1"/>
    <property type="match status" value="1"/>
</dbReference>
<dbReference type="AlphaFoldDB" id="A0A9K3KPB0"/>
<dbReference type="OrthoDB" id="9402762at2759"/>
<comment type="similarity">
    <text evidence="5">Belongs to the NAD(P)-dependent epimerase/dehydratase family.</text>
</comment>
<keyword evidence="4 5" id="KW-0413">Isomerase</keyword>
<evidence type="ECO:0000259" key="7">
    <source>
        <dbReference type="Pfam" id="PF16363"/>
    </source>
</evidence>
<dbReference type="EC" id="5.1.3.2" evidence="5"/>
<dbReference type="NCBIfam" id="TIGR01179">
    <property type="entry name" value="galE"/>
    <property type="match status" value="1"/>
</dbReference>
<dbReference type="PANTHER" id="PTHR43725:SF47">
    <property type="entry name" value="UDP-GLUCOSE 4-EPIMERASE"/>
    <property type="match status" value="1"/>
</dbReference>
<evidence type="ECO:0000256" key="4">
    <source>
        <dbReference type="ARBA" id="ARBA00023235"/>
    </source>
</evidence>